<dbReference type="SUPFAM" id="SSF46689">
    <property type="entry name" value="Homeodomain-like"/>
    <property type="match status" value="1"/>
</dbReference>
<dbReference type="Proteomes" id="UP000414233">
    <property type="component" value="Unassembled WGS sequence"/>
</dbReference>
<dbReference type="InterPro" id="IPR041669">
    <property type="entry name" value="TetR_C_15"/>
</dbReference>
<dbReference type="PANTHER" id="PTHR30055:SF234">
    <property type="entry name" value="HTH-TYPE TRANSCRIPTIONAL REGULATOR BETI"/>
    <property type="match status" value="1"/>
</dbReference>
<organism evidence="7 8">
    <name type="scientific">Pandoraea terrae</name>
    <dbReference type="NCBI Taxonomy" id="1537710"/>
    <lineage>
        <taxon>Bacteria</taxon>
        <taxon>Pseudomonadati</taxon>
        <taxon>Pseudomonadota</taxon>
        <taxon>Betaproteobacteria</taxon>
        <taxon>Burkholderiales</taxon>
        <taxon>Burkholderiaceae</taxon>
        <taxon>Pandoraea</taxon>
    </lineage>
</organism>
<dbReference type="AlphaFoldDB" id="A0A5E4Z1Q1"/>
<gene>
    <name evidence="7" type="ORF">PTE30175_04813</name>
</gene>
<dbReference type="GO" id="GO:0003700">
    <property type="term" value="F:DNA-binding transcription factor activity"/>
    <property type="evidence" value="ECO:0007669"/>
    <property type="project" value="TreeGrafter"/>
</dbReference>
<feature type="domain" description="HTH tetR-type" evidence="6">
    <location>
        <begin position="26"/>
        <end position="86"/>
    </location>
</feature>
<dbReference type="InterPro" id="IPR050109">
    <property type="entry name" value="HTH-type_TetR-like_transc_reg"/>
</dbReference>
<keyword evidence="1" id="KW-0678">Repressor</keyword>
<proteinExistence type="predicted"/>
<dbReference type="GO" id="GO:0000976">
    <property type="term" value="F:transcription cis-regulatory region binding"/>
    <property type="evidence" value="ECO:0007669"/>
    <property type="project" value="TreeGrafter"/>
</dbReference>
<dbReference type="InterPro" id="IPR023772">
    <property type="entry name" value="DNA-bd_HTH_TetR-type_CS"/>
</dbReference>
<feature type="DNA-binding region" description="H-T-H motif" evidence="5">
    <location>
        <begin position="49"/>
        <end position="68"/>
    </location>
</feature>
<evidence type="ECO:0000256" key="3">
    <source>
        <dbReference type="ARBA" id="ARBA00023125"/>
    </source>
</evidence>
<keyword evidence="3 5" id="KW-0238">DNA-binding</keyword>
<name>A0A5E4Z1Q1_9BURK</name>
<keyword evidence="4" id="KW-0804">Transcription</keyword>
<evidence type="ECO:0000313" key="7">
    <source>
        <dbReference type="EMBL" id="VVE54250.1"/>
    </source>
</evidence>
<evidence type="ECO:0000313" key="8">
    <source>
        <dbReference type="Proteomes" id="UP000414233"/>
    </source>
</evidence>
<dbReference type="Gene3D" id="1.10.357.10">
    <property type="entry name" value="Tetracycline Repressor, domain 2"/>
    <property type="match status" value="1"/>
</dbReference>
<dbReference type="InterPro" id="IPR009057">
    <property type="entry name" value="Homeodomain-like_sf"/>
</dbReference>
<evidence type="ECO:0000256" key="5">
    <source>
        <dbReference type="PROSITE-ProRule" id="PRU00335"/>
    </source>
</evidence>
<dbReference type="PRINTS" id="PR00455">
    <property type="entry name" value="HTHTETR"/>
</dbReference>
<accession>A0A5E4Z1Q1</accession>
<protein>
    <submittedName>
        <fullName evidence="7">TetR/AcrR family transcriptional regulator</fullName>
    </submittedName>
</protein>
<reference evidence="7 8" key="1">
    <citation type="submission" date="2019-08" db="EMBL/GenBank/DDBJ databases">
        <authorList>
            <person name="Peeters C."/>
        </authorList>
    </citation>
    <scope>NUCLEOTIDE SEQUENCE [LARGE SCALE GENOMIC DNA]</scope>
    <source>
        <strain evidence="7 8">LMG 30175</strain>
    </source>
</reference>
<dbReference type="Pfam" id="PF00440">
    <property type="entry name" value="TetR_N"/>
    <property type="match status" value="1"/>
</dbReference>
<dbReference type="PROSITE" id="PS01081">
    <property type="entry name" value="HTH_TETR_1"/>
    <property type="match status" value="1"/>
</dbReference>
<dbReference type="EMBL" id="CABPRZ010000029">
    <property type="protein sequence ID" value="VVE54250.1"/>
    <property type="molecule type" value="Genomic_DNA"/>
</dbReference>
<evidence type="ECO:0000256" key="1">
    <source>
        <dbReference type="ARBA" id="ARBA00022491"/>
    </source>
</evidence>
<dbReference type="PANTHER" id="PTHR30055">
    <property type="entry name" value="HTH-TYPE TRANSCRIPTIONAL REGULATOR RUTR"/>
    <property type="match status" value="1"/>
</dbReference>
<keyword evidence="2" id="KW-0805">Transcription regulation</keyword>
<evidence type="ECO:0000256" key="4">
    <source>
        <dbReference type="ARBA" id="ARBA00023163"/>
    </source>
</evidence>
<dbReference type="Pfam" id="PF17918">
    <property type="entry name" value="TetR_C_15"/>
    <property type="match status" value="1"/>
</dbReference>
<dbReference type="PROSITE" id="PS50977">
    <property type="entry name" value="HTH_TETR_2"/>
    <property type="match status" value="1"/>
</dbReference>
<dbReference type="InterPro" id="IPR001647">
    <property type="entry name" value="HTH_TetR"/>
</dbReference>
<keyword evidence="8" id="KW-1185">Reference proteome</keyword>
<evidence type="ECO:0000259" key="6">
    <source>
        <dbReference type="PROSITE" id="PS50977"/>
    </source>
</evidence>
<sequence length="219" mass="24473">MPIRNRKFTAGTQIAVRRRPRQGRSVMTVNAILDAAQHLLVRDGFEATSTTRIAEAAGVSVGSLYEYFTSKEAIVAKLIKRHCDDLLNMYARAFGKVEGKGIAQLVDAWVDTTVDAYEKDLDLHRVLLDQMGRVSKIHHLKRVSLAIADLLEHALRVCGEPIPRPDLRLAAFVVESTGEALVHRAILYAGDLFGHELRRELKLMTTLYLSSGDRPQRDS</sequence>
<evidence type="ECO:0000256" key="2">
    <source>
        <dbReference type="ARBA" id="ARBA00023015"/>
    </source>
</evidence>